<keyword evidence="3 6" id="KW-0547">Nucleotide-binding</keyword>
<dbReference type="GO" id="GO:0005524">
    <property type="term" value="F:ATP binding"/>
    <property type="evidence" value="ECO:0007669"/>
    <property type="project" value="UniProtKB-UniRule"/>
</dbReference>
<protein>
    <recommendedName>
        <fullName evidence="1 6">4-diphosphocytidyl-2-C-methyl-D-erythritol kinase</fullName>
        <shortName evidence="6">CMK</shortName>
        <ecNumber evidence="6">2.7.1.148</ecNumber>
    </recommendedName>
    <alternativeName>
        <fullName evidence="6">4-(cytidine-5'-diphospho)-2-C-methyl-D-erythritol kinase</fullName>
    </alternativeName>
</protein>
<dbReference type="EC" id="2.7.1.148" evidence="6"/>
<dbReference type="InterPro" id="IPR006204">
    <property type="entry name" value="GHMP_kinase_N_dom"/>
</dbReference>
<dbReference type="Proteomes" id="UP000000954">
    <property type="component" value="Chromosome"/>
</dbReference>
<comment type="similarity">
    <text evidence="6">Belongs to the GHMP kinase family. IspE subfamily.</text>
</comment>
<feature type="binding site" evidence="6">
    <location>
        <begin position="130"/>
        <end position="140"/>
    </location>
    <ligand>
        <name>ATP</name>
        <dbReference type="ChEBI" id="CHEBI:30616"/>
    </ligand>
</feature>
<keyword evidence="5 6" id="KW-0067">ATP-binding</keyword>
<proteinExistence type="inferred from homology"/>
<accession>C7ML08</accession>
<dbReference type="EMBL" id="CP001682">
    <property type="protein sequence ID" value="ACU94955.1"/>
    <property type="molecule type" value="Genomic_DNA"/>
</dbReference>
<evidence type="ECO:0000256" key="5">
    <source>
        <dbReference type="ARBA" id="ARBA00022840"/>
    </source>
</evidence>
<dbReference type="GO" id="GO:0050515">
    <property type="term" value="F:4-(cytidine 5'-diphospho)-2-C-methyl-D-erythritol kinase activity"/>
    <property type="evidence" value="ECO:0007669"/>
    <property type="project" value="UniProtKB-UniRule"/>
</dbReference>
<dbReference type="PIRSF" id="PIRSF010376">
    <property type="entry name" value="IspE"/>
    <property type="match status" value="1"/>
</dbReference>
<gene>
    <name evidence="6" type="primary">ispE</name>
    <name evidence="8" type="ordered locus">Ccur_12750</name>
</gene>
<evidence type="ECO:0000256" key="6">
    <source>
        <dbReference type="HAMAP-Rule" id="MF_00061"/>
    </source>
</evidence>
<organism evidence="8 9">
    <name type="scientific">Cryptobacterium curtum (strain ATCC 700683 / DSM 15641 / CCUG 43107 / 12-3)</name>
    <dbReference type="NCBI Taxonomy" id="469378"/>
    <lineage>
        <taxon>Bacteria</taxon>
        <taxon>Bacillati</taxon>
        <taxon>Actinomycetota</taxon>
        <taxon>Coriobacteriia</taxon>
        <taxon>Eggerthellales</taxon>
        <taxon>Eggerthellaceae</taxon>
        <taxon>Cryptobacterium</taxon>
    </lineage>
</organism>
<dbReference type="eggNOG" id="COG1947">
    <property type="taxonomic scope" value="Bacteria"/>
</dbReference>
<dbReference type="PANTHER" id="PTHR43527:SF2">
    <property type="entry name" value="4-DIPHOSPHOCYTIDYL-2-C-METHYL-D-ERYTHRITOL KINASE, CHLOROPLASTIC"/>
    <property type="match status" value="1"/>
</dbReference>
<dbReference type="STRING" id="469378.Ccur_12750"/>
<dbReference type="SUPFAM" id="SSF55060">
    <property type="entry name" value="GHMP Kinase, C-terminal domain"/>
    <property type="match status" value="1"/>
</dbReference>
<evidence type="ECO:0000256" key="3">
    <source>
        <dbReference type="ARBA" id="ARBA00022741"/>
    </source>
</evidence>
<dbReference type="GO" id="GO:0016114">
    <property type="term" value="P:terpenoid biosynthetic process"/>
    <property type="evidence" value="ECO:0007669"/>
    <property type="project" value="InterPro"/>
</dbReference>
<evidence type="ECO:0000259" key="7">
    <source>
        <dbReference type="Pfam" id="PF00288"/>
    </source>
</evidence>
<keyword evidence="2 6" id="KW-0808">Transferase</keyword>
<dbReference type="SUPFAM" id="SSF54211">
    <property type="entry name" value="Ribosomal protein S5 domain 2-like"/>
    <property type="match status" value="1"/>
</dbReference>
<keyword evidence="6" id="KW-0414">Isoprene biosynthesis</keyword>
<keyword evidence="9" id="KW-1185">Reference proteome</keyword>
<reference evidence="8 9" key="1">
    <citation type="journal article" date="2009" name="Stand. Genomic Sci.">
        <title>Complete genome sequence of Cryptobacterium curtum type strain (12-3).</title>
        <authorList>
            <person name="Mavrommatis K."/>
            <person name="Pukall R."/>
            <person name="Rohde C."/>
            <person name="Chen F."/>
            <person name="Sims D."/>
            <person name="Brettin T."/>
            <person name="Kuske C."/>
            <person name="Detter J.C."/>
            <person name="Han C."/>
            <person name="Lapidus A."/>
            <person name="Copeland A."/>
            <person name="Glavina Del Rio T."/>
            <person name="Nolan M."/>
            <person name="Lucas S."/>
            <person name="Tice H."/>
            <person name="Cheng J.F."/>
            <person name="Bruce D."/>
            <person name="Goodwin L."/>
            <person name="Pitluck S."/>
            <person name="Ovchinnikova G."/>
            <person name="Pati A."/>
            <person name="Ivanova N."/>
            <person name="Chen A."/>
            <person name="Palaniappan K."/>
            <person name="Chain P."/>
            <person name="D'haeseleer P."/>
            <person name="Goker M."/>
            <person name="Bristow J."/>
            <person name="Eisen J.A."/>
            <person name="Markowitz V."/>
            <person name="Hugenholtz P."/>
            <person name="Rohde M."/>
            <person name="Klenk H.P."/>
            <person name="Kyrpides N.C."/>
        </authorList>
    </citation>
    <scope>NUCLEOTIDE SEQUENCE [LARGE SCALE GENOMIC DNA]</scope>
    <source>
        <strain evidence="9">ATCC 700683 / DSM 15641 / 12-3</strain>
    </source>
</reference>
<evidence type="ECO:0000313" key="8">
    <source>
        <dbReference type="EMBL" id="ACU94955.1"/>
    </source>
</evidence>
<dbReference type="Gene3D" id="3.30.230.10">
    <property type="match status" value="1"/>
</dbReference>
<feature type="active site" evidence="6">
    <location>
        <position position="172"/>
    </location>
</feature>
<sequence>MQTINLIAPAKVNLFLGVGRLQPDGYHEVTTVMQALALHDTIHMTLVSSGEQVVLAEPCDEAQPIREHTIEVPAGSGLSVSVNMQWREGIAPADITDQDNLACRAVRVLARLMGRTNDEHVRLVIEKHIPPQSGLGGGSSDAAAALIGAAALWNVDPTDQVIYQAAQEIGADTAFFLHGGSALLEGRGDILRKRYRSRSEQVVIIRPAEGISTAQAYRTFDKAPVYSCDDMLAVLHDATDASEIPLYNNLQAPAELLLPALSDVKGFIRNTTRAGNAEVNSTVADSAGEDDSVAPKDCLLCGSGSATFVVCESLEAAHALTAAARLAGYWARATSFSSIRAAQLPR</sequence>
<evidence type="ECO:0000256" key="4">
    <source>
        <dbReference type="ARBA" id="ARBA00022777"/>
    </source>
</evidence>
<dbReference type="PANTHER" id="PTHR43527">
    <property type="entry name" value="4-DIPHOSPHOCYTIDYL-2-C-METHYL-D-ERYTHRITOL KINASE, CHLOROPLASTIC"/>
    <property type="match status" value="1"/>
</dbReference>
<keyword evidence="4 6" id="KW-0418">Kinase</keyword>
<dbReference type="AlphaFoldDB" id="C7ML08"/>
<dbReference type="Gene3D" id="3.30.70.890">
    <property type="entry name" value="GHMP kinase, C-terminal domain"/>
    <property type="match status" value="1"/>
</dbReference>
<dbReference type="Pfam" id="PF00288">
    <property type="entry name" value="GHMP_kinases_N"/>
    <property type="match status" value="1"/>
</dbReference>
<dbReference type="UniPathway" id="UPA00056">
    <property type="reaction ID" value="UER00094"/>
</dbReference>
<comment type="function">
    <text evidence="6">Catalyzes the phosphorylation of the position 2 hydroxy group of 4-diphosphocytidyl-2C-methyl-D-erythritol.</text>
</comment>
<comment type="catalytic activity">
    <reaction evidence="6">
        <text>4-CDP-2-C-methyl-D-erythritol + ATP = 4-CDP-2-C-methyl-D-erythritol 2-phosphate + ADP + H(+)</text>
        <dbReference type="Rhea" id="RHEA:18437"/>
        <dbReference type="ChEBI" id="CHEBI:15378"/>
        <dbReference type="ChEBI" id="CHEBI:30616"/>
        <dbReference type="ChEBI" id="CHEBI:57823"/>
        <dbReference type="ChEBI" id="CHEBI:57919"/>
        <dbReference type="ChEBI" id="CHEBI:456216"/>
        <dbReference type="EC" id="2.7.1.148"/>
    </reaction>
</comment>
<evidence type="ECO:0000256" key="1">
    <source>
        <dbReference type="ARBA" id="ARBA00017473"/>
    </source>
</evidence>
<evidence type="ECO:0000313" key="9">
    <source>
        <dbReference type="Proteomes" id="UP000000954"/>
    </source>
</evidence>
<evidence type="ECO:0000256" key="2">
    <source>
        <dbReference type="ARBA" id="ARBA00022679"/>
    </source>
</evidence>
<comment type="pathway">
    <text evidence="6">Isoprenoid biosynthesis; isopentenyl diphosphate biosynthesis via DXP pathway; isopentenyl diphosphate from 1-deoxy-D-xylulose 5-phosphate: step 3/6.</text>
</comment>
<dbReference type="InterPro" id="IPR020568">
    <property type="entry name" value="Ribosomal_Su5_D2-typ_SF"/>
</dbReference>
<dbReference type="HOGENOM" id="CLU_053057_1_1_11"/>
<name>C7ML08_CRYCD</name>
<dbReference type="InterPro" id="IPR004424">
    <property type="entry name" value="IspE"/>
</dbReference>
<dbReference type="InterPro" id="IPR014721">
    <property type="entry name" value="Ribsml_uS5_D2-typ_fold_subgr"/>
</dbReference>
<dbReference type="HAMAP" id="MF_00061">
    <property type="entry name" value="IspE"/>
    <property type="match status" value="1"/>
</dbReference>
<dbReference type="RefSeq" id="WP_015778818.1">
    <property type="nucleotide sequence ID" value="NC_013170.1"/>
</dbReference>
<dbReference type="GO" id="GO:0019288">
    <property type="term" value="P:isopentenyl diphosphate biosynthetic process, methylerythritol 4-phosphate pathway"/>
    <property type="evidence" value="ECO:0007669"/>
    <property type="project" value="UniProtKB-UniRule"/>
</dbReference>
<dbReference type="InterPro" id="IPR036554">
    <property type="entry name" value="GHMP_kinase_C_sf"/>
</dbReference>
<feature type="active site" evidence="6">
    <location>
        <position position="11"/>
    </location>
</feature>
<feature type="domain" description="GHMP kinase N-terminal" evidence="7">
    <location>
        <begin position="100"/>
        <end position="180"/>
    </location>
</feature>
<dbReference type="KEGG" id="ccu:Ccur_12750"/>